<dbReference type="GO" id="GO:0010181">
    <property type="term" value="F:FMN binding"/>
    <property type="evidence" value="ECO:0007669"/>
    <property type="project" value="TreeGrafter"/>
</dbReference>
<dbReference type="EMBL" id="SMSJ01000071">
    <property type="protein sequence ID" value="TDH59310.1"/>
    <property type="molecule type" value="Genomic_DNA"/>
</dbReference>
<reference evidence="3 4" key="1">
    <citation type="journal article" date="2016" name="J. Microbiol.">
        <title>Dankookia rubra gen. nov., sp. nov., an alphaproteobacterium isolated from sediment of a shallow stream.</title>
        <authorList>
            <person name="Kim W.H."/>
            <person name="Kim D.H."/>
            <person name="Kang K."/>
            <person name="Ahn T.Y."/>
        </authorList>
    </citation>
    <scope>NUCLEOTIDE SEQUENCE [LARGE SCALE GENOMIC DNA]</scope>
    <source>
        <strain evidence="3 4">JCM30602</strain>
    </source>
</reference>
<protein>
    <submittedName>
        <fullName evidence="3">NAD(P)H oxidoreductase</fullName>
    </submittedName>
</protein>
<dbReference type="InterPro" id="IPR046980">
    <property type="entry name" value="KefG/KefF"/>
</dbReference>
<keyword evidence="1" id="KW-0560">Oxidoreductase</keyword>
<dbReference type="OrthoDB" id="9798454at2"/>
<dbReference type="GO" id="GO:0003955">
    <property type="term" value="F:NAD(P)H dehydrogenase (quinone) activity"/>
    <property type="evidence" value="ECO:0007669"/>
    <property type="project" value="TreeGrafter"/>
</dbReference>
<name>A0A4R5Q8M5_9PROT</name>
<accession>A0A4R5Q8M5</accession>
<proteinExistence type="predicted"/>
<dbReference type="AlphaFoldDB" id="A0A4R5Q8M5"/>
<dbReference type="InterPro" id="IPR003680">
    <property type="entry name" value="Flavodoxin_fold"/>
</dbReference>
<dbReference type="Pfam" id="PF02525">
    <property type="entry name" value="Flavodoxin_2"/>
    <property type="match status" value="1"/>
</dbReference>
<evidence type="ECO:0000313" key="4">
    <source>
        <dbReference type="Proteomes" id="UP000295096"/>
    </source>
</evidence>
<dbReference type="InterPro" id="IPR029039">
    <property type="entry name" value="Flavoprotein-like_sf"/>
</dbReference>
<gene>
    <name evidence="3" type="ORF">E2C06_27970</name>
</gene>
<evidence type="ECO:0000259" key="2">
    <source>
        <dbReference type="Pfam" id="PF02525"/>
    </source>
</evidence>
<sequence>MPQRILVLIAHPAHRRSRANAALRAAAKTVEGVTLHDLYEAYPDFLIDVDHEQALLQQHDVVVFQHPVYWYSSPAILKEWQDLVLEHGFAYGRAGTALAGKALLSAVTAGGTETAYGPEGLNRHSIPEFLRPYEATARLCRMRWLPPFILHGTHLLDAPALARHAAEYRALLEGLRDAPAEVAHPPHHAHAPGGH</sequence>
<dbReference type="Proteomes" id="UP000295096">
    <property type="component" value="Unassembled WGS sequence"/>
</dbReference>
<evidence type="ECO:0000313" key="3">
    <source>
        <dbReference type="EMBL" id="TDH59310.1"/>
    </source>
</evidence>
<keyword evidence="4" id="KW-1185">Reference proteome</keyword>
<evidence type="ECO:0000256" key="1">
    <source>
        <dbReference type="ARBA" id="ARBA00023002"/>
    </source>
</evidence>
<dbReference type="Gene3D" id="3.40.50.360">
    <property type="match status" value="1"/>
</dbReference>
<dbReference type="PANTHER" id="PTHR47307:SF1">
    <property type="entry name" value="GLUTATHIONE-REGULATED POTASSIUM-EFFLUX SYSTEM ANCILLARY PROTEIN KEFG"/>
    <property type="match status" value="1"/>
</dbReference>
<feature type="domain" description="Flavodoxin-like fold" evidence="2">
    <location>
        <begin position="4"/>
        <end position="171"/>
    </location>
</feature>
<dbReference type="RefSeq" id="WP_133291874.1">
    <property type="nucleotide sequence ID" value="NZ_SMSJ01000071.1"/>
</dbReference>
<organism evidence="3 4">
    <name type="scientific">Dankookia rubra</name>
    <dbReference type="NCBI Taxonomy" id="1442381"/>
    <lineage>
        <taxon>Bacteria</taxon>
        <taxon>Pseudomonadati</taxon>
        <taxon>Pseudomonadota</taxon>
        <taxon>Alphaproteobacteria</taxon>
        <taxon>Acetobacterales</taxon>
        <taxon>Roseomonadaceae</taxon>
        <taxon>Dankookia</taxon>
    </lineage>
</organism>
<dbReference type="SUPFAM" id="SSF52218">
    <property type="entry name" value="Flavoproteins"/>
    <property type="match status" value="1"/>
</dbReference>
<comment type="caution">
    <text evidence="3">The sequence shown here is derived from an EMBL/GenBank/DDBJ whole genome shotgun (WGS) entry which is preliminary data.</text>
</comment>
<dbReference type="GO" id="GO:0009055">
    <property type="term" value="F:electron transfer activity"/>
    <property type="evidence" value="ECO:0007669"/>
    <property type="project" value="TreeGrafter"/>
</dbReference>
<dbReference type="PANTHER" id="PTHR47307">
    <property type="entry name" value="GLUTATHIONE-REGULATED POTASSIUM-EFFLUX SYSTEM ANCILLARY PROTEIN KEFG"/>
    <property type="match status" value="1"/>
</dbReference>